<sequence>MDTIQADQIIRHMERHHVLTTEFVYSTLVKVYAPAQFRATVSIAPWNWKPLPEAEPIYQDEL</sequence>
<name>A0A833W4K6_PHYIN</name>
<evidence type="ECO:0000313" key="2">
    <source>
        <dbReference type="Proteomes" id="UP000602510"/>
    </source>
</evidence>
<organism evidence="1 2">
    <name type="scientific">Phytophthora infestans</name>
    <name type="common">Potato late blight agent</name>
    <name type="synonym">Botrytis infestans</name>
    <dbReference type="NCBI Taxonomy" id="4787"/>
    <lineage>
        <taxon>Eukaryota</taxon>
        <taxon>Sar</taxon>
        <taxon>Stramenopiles</taxon>
        <taxon>Oomycota</taxon>
        <taxon>Peronosporomycetes</taxon>
        <taxon>Peronosporales</taxon>
        <taxon>Peronosporaceae</taxon>
        <taxon>Phytophthora</taxon>
    </lineage>
</organism>
<evidence type="ECO:0000313" key="1">
    <source>
        <dbReference type="EMBL" id="KAF4028357.1"/>
    </source>
</evidence>
<gene>
    <name evidence="1" type="ORF">GN244_ATG19965</name>
</gene>
<accession>A0A833W4K6</accession>
<dbReference type="EMBL" id="WSZM01001085">
    <property type="protein sequence ID" value="KAF4028357.1"/>
    <property type="molecule type" value="Genomic_DNA"/>
</dbReference>
<proteinExistence type="predicted"/>
<comment type="caution">
    <text evidence="1">The sequence shown here is derived from an EMBL/GenBank/DDBJ whole genome shotgun (WGS) entry which is preliminary data.</text>
</comment>
<keyword evidence="2" id="KW-1185">Reference proteome</keyword>
<protein>
    <submittedName>
        <fullName evidence="1">Uncharacterized protein</fullName>
    </submittedName>
</protein>
<dbReference type="AlphaFoldDB" id="A0A833W4K6"/>
<reference evidence="1" key="1">
    <citation type="submission" date="2020-04" db="EMBL/GenBank/DDBJ databases">
        <title>Hybrid Assembly of Korean Phytophthora infestans isolates.</title>
        <authorList>
            <person name="Prokchorchik M."/>
            <person name="Lee Y."/>
            <person name="Seo J."/>
            <person name="Cho J.-H."/>
            <person name="Park Y.-E."/>
            <person name="Jang D.-C."/>
            <person name="Im J.-S."/>
            <person name="Choi J.-G."/>
            <person name="Park H.-J."/>
            <person name="Lee G.-B."/>
            <person name="Lee Y.-G."/>
            <person name="Hong S.-Y."/>
            <person name="Cho K."/>
            <person name="Sohn K.H."/>
        </authorList>
    </citation>
    <scope>NUCLEOTIDE SEQUENCE</scope>
    <source>
        <strain evidence="1">KR_1_A1</strain>
    </source>
</reference>
<dbReference type="Proteomes" id="UP000602510">
    <property type="component" value="Unassembled WGS sequence"/>
</dbReference>